<dbReference type="PROSITE" id="PS00141">
    <property type="entry name" value="ASP_PROTEASE"/>
    <property type="match status" value="1"/>
</dbReference>
<dbReference type="Gene3D" id="2.40.70.10">
    <property type="entry name" value="Acid Proteases"/>
    <property type="match status" value="2"/>
</dbReference>
<protein>
    <recommendedName>
        <fullName evidence="6">Peptidase A1 domain-containing protein</fullName>
    </recommendedName>
</protein>
<dbReference type="InterPro" id="IPR001969">
    <property type="entry name" value="Aspartic_peptidase_AS"/>
</dbReference>
<keyword evidence="2 3" id="KW-0064">Aspartyl protease</keyword>
<evidence type="ECO:0000256" key="1">
    <source>
        <dbReference type="ARBA" id="ARBA00007447"/>
    </source>
</evidence>
<comment type="similarity">
    <text evidence="1 3">Belongs to the peptidase A1 family.</text>
</comment>
<dbReference type="SUPFAM" id="SSF50630">
    <property type="entry name" value="Acid proteases"/>
    <property type="match status" value="1"/>
</dbReference>
<reference evidence="8" key="1">
    <citation type="submission" date="2015-01" db="EMBL/GenBank/DDBJ databases">
        <title>The Genome Sequence of Cryptococcus gattii MMRL2647.</title>
        <authorList>
            <consortium name="The Broad Institute Genomics Platform"/>
            <person name="Cuomo C."/>
            <person name="Litvintseva A."/>
            <person name="Chen Y."/>
            <person name="Heitman J."/>
            <person name="Sun S."/>
            <person name="Springer D."/>
            <person name="Dromer F."/>
            <person name="Young S."/>
            <person name="Zeng Q."/>
            <person name="Gargeya S."/>
            <person name="Abouelleil A."/>
            <person name="Alvarado L."/>
            <person name="Chapman S.B."/>
            <person name="Gainer-Dewar J."/>
            <person name="Goldberg J."/>
            <person name="Griggs A."/>
            <person name="Gujja S."/>
            <person name="Hansen M."/>
            <person name="Howarth C."/>
            <person name="Imamovic A."/>
            <person name="Larimer J."/>
            <person name="Murphy C."/>
            <person name="Naylor J."/>
            <person name="Pearson M."/>
            <person name="Priest M."/>
            <person name="Roberts A."/>
            <person name="Saif S."/>
            <person name="Shea T."/>
            <person name="Sykes S."/>
            <person name="Wortman J."/>
            <person name="Nusbaum C."/>
            <person name="Birren B."/>
        </authorList>
    </citation>
    <scope>NUCLEOTIDE SEQUENCE [LARGE SCALE GENOMIC DNA]</scope>
    <source>
        <strain evidence="8">IND107</strain>
    </source>
</reference>
<evidence type="ECO:0000256" key="2">
    <source>
        <dbReference type="ARBA" id="ARBA00022750"/>
    </source>
</evidence>
<name>A0ABR3C3Y5_9TREE</name>
<dbReference type="Pfam" id="PF00026">
    <property type="entry name" value="Asp"/>
    <property type="match status" value="1"/>
</dbReference>
<comment type="caution">
    <text evidence="7">The sequence shown here is derived from an EMBL/GenBank/DDBJ whole genome shotgun (WGS) entry which is preliminary data.</text>
</comment>
<dbReference type="RefSeq" id="XP_066616624.1">
    <property type="nucleotide sequence ID" value="XM_066754723.1"/>
</dbReference>
<organism evidence="7 8">
    <name type="scientific">Cryptococcus tetragattii IND107</name>
    <dbReference type="NCBI Taxonomy" id="1296105"/>
    <lineage>
        <taxon>Eukaryota</taxon>
        <taxon>Fungi</taxon>
        <taxon>Dikarya</taxon>
        <taxon>Basidiomycota</taxon>
        <taxon>Agaricomycotina</taxon>
        <taxon>Tremellomycetes</taxon>
        <taxon>Tremellales</taxon>
        <taxon>Cryptococcaceae</taxon>
        <taxon>Cryptococcus</taxon>
        <taxon>Cryptococcus gattii species complex</taxon>
    </lineage>
</organism>
<dbReference type="PANTHER" id="PTHR47966:SF74">
    <property type="entry name" value="AGR407CP"/>
    <property type="match status" value="1"/>
</dbReference>
<reference evidence="7 8" key="2">
    <citation type="submission" date="2024-01" db="EMBL/GenBank/DDBJ databases">
        <title>Comparative genomics of Cryptococcus and Kwoniella reveals pathogenesis evolution and contrasting modes of karyotype evolution via chromosome fusion or intercentromeric recombination.</title>
        <authorList>
            <person name="Coelho M.A."/>
            <person name="David-Palma M."/>
            <person name="Shea T."/>
            <person name="Bowers K."/>
            <person name="Mcginley-Smith S."/>
            <person name="Mohammad A.W."/>
            <person name="Gnirke A."/>
            <person name="Yurkov A.M."/>
            <person name="Nowrousian M."/>
            <person name="Sun S."/>
            <person name="Cuomo C.A."/>
            <person name="Heitman J."/>
        </authorList>
    </citation>
    <scope>NUCLEOTIDE SEQUENCE [LARGE SCALE GENOMIC DNA]</scope>
    <source>
        <strain evidence="7 8">IND107</strain>
    </source>
</reference>
<feature type="chain" id="PRO_5045909522" description="Peptidase A1 domain-containing protein" evidence="5">
    <location>
        <begin position="26"/>
        <end position="599"/>
    </location>
</feature>
<evidence type="ECO:0000259" key="6">
    <source>
        <dbReference type="PROSITE" id="PS51767"/>
    </source>
</evidence>
<keyword evidence="3" id="KW-0378">Hydrolase</keyword>
<dbReference type="Proteomes" id="UP000054399">
    <property type="component" value="Unassembled WGS sequence"/>
</dbReference>
<dbReference type="CDD" id="cd05471">
    <property type="entry name" value="pepsin_like"/>
    <property type="match status" value="1"/>
</dbReference>
<feature type="compositionally biased region" description="Polar residues" evidence="4">
    <location>
        <begin position="124"/>
        <end position="144"/>
    </location>
</feature>
<dbReference type="PROSITE" id="PS51767">
    <property type="entry name" value="PEPTIDASE_A1"/>
    <property type="match status" value="1"/>
</dbReference>
<gene>
    <name evidence="7" type="ORF">I308_100146</name>
</gene>
<keyword evidence="8" id="KW-1185">Reference proteome</keyword>
<sequence>MRPISPPTLLRILLFLIFALSFVLGAPAASFQMTCRQTGQEHSYLVERLIADSSRSYRPPTRKSVVARIGRRAVVKGTYGSKVVPRQNGASEKVPSSAISAAATSENVVASQPDFSASFPGTEGLSQSSAGAGVTDSSTDMGQPSATASASVTNSVTTSATEEARGLQSSSDFDLISRILALSSIEPSATDSVSNVNNDFESNGGALTVTSSTGSISSKGSLFFVSATGTDASSSSGASSQIDTTSALTTFAQSIWAQPLNSSASLTGVMSQNNAIVYTIDVTIGEGGITLPVLVDTGSADIWVAASGCDNCTAASMVDSGLILPEACEEENKGYGSGSVRGCFVNTDIIIGAYELKQFHVLAASDSQGFDGSYMSGIFGLAMNKSSIGNQATPMDTLSQLGMISTPEVGFYLTRTESESELVFGSPHDNPHADQSKKITLPKSTTGDGLYRVIMDGFISHGYMVQGSNNSVSMEKIEVILDTGTSDIRVPEDMLLPIYAALGNGTYYLDTTTGDLVVPCKSNDDAALALQFGGQQFYLSWQDLIANPSSTDANYCYCRVQASPSVISDYLIVGSIFFHNVYHVINTDTGDITLYGLVD</sequence>
<evidence type="ECO:0000313" key="8">
    <source>
        <dbReference type="Proteomes" id="UP000054399"/>
    </source>
</evidence>
<dbReference type="InterPro" id="IPR033121">
    <property type="entry name" value="PEPTIDASE_A1"/>
</dbReference>
<evidence type="ECO:0000256" key="4">
    <source>
        <dbReference type="SAM" id="MobiDB-lite"/>
    </source>
</evidence>
<feature type="domain" description="Peptidase A1" evidence="6">
    <location>
        <begin position="278"/>
        <end position="595"/>
    </location>
</feature>
<dbReference type="PRINTS" id="PR00792">
    <property type="entry name" value="PEPSIN"/>
</dbReference>
<evidence type="ECO:0000256" key="5">
    <source>
        <dbReference type="SAM" id="SignalP"/>
    </source>
</evidence>
<dbReference type="PANTHER" id="PTHR47966">
    <property type="entry name" value="BETA-SITE APP-CLEAVING ENZYME, ISOFORM A-RELATED"/>
    <property type="match status" value="1"/>
</dbReference>
<dbReference type="InterPro" id="IPR001461">
    <property type="entry name" value="Aspartic_peptidase_A1"/>
</dbReference>
<feature type="compositionally biased region" description="Low complexity" evidence="4">
    <location>
        <begin position="145"/>
        <end position="161"/>
    </location>
</feature>
<feature type="region of interest" description="Disordered" evidence="4">
    <location>
        <begin position="114"/>
        <end position="167"/>
    </location>
</feature>
<evidence type="ECO:0000256" key="3">
    <source>
        <dbReference type="RuleBase" id="RU000454"/>
    </source>
</evidence>
<dbReference type="GeneID" id="91987004"/>
<keyword evidence="5" id="KW-0732">Signal</keyword>
<accession>A0ABR3C3Y5</accession>
<feature type="signal peptide" evidence="5">
    <location>
        <begin position="1"/>
        <end position="25"/>
    </location>
</feature>
<dbReference type="InterPro" id="IPR034164">
    <property type="entry name" value="Pepsin-like_dom"/>
</dbReference>
<evidence type="ECO:0000313" key="7">
    <source>
        <dbReference type="EMBL" id="KAL0255347.1"/>
    </source>
</evidence>
<dbReference type="InterPro" id="IPR021109">
    <property type="entry name" value="Peptidase_aspartic_dom_sf"/>
</dbReference>
<keyword evidence="3" id="KW-0645">Protease</keyword>
<dbReference type="EMBL" id="ATAM02000001">
    <property type="protein sequence ID" value="KAL0255347.1"/>
    <property type="molecule type" value="Genomic_DNA"/>
</dbReference>
<proteinExistence type="inferred from homology"/>